<name>D6ZZ12_ANCN5</name>
<organism evidence="2 3">
    <name type="scientific">Ancylobacter novellus (strain ATCC 8093 / DSM 506 / JCM 20403 / CCM 1077 / IAM 12100 / NBRC 12443 / NCIMB 10456)</name>
    <name type="common">Starkeya novella</name>
    <dbReference type="NCBI Taxonomy" id="639283"/>
    <lineage>
        <taxon>Bacteria</taxon>
        <taxon>Pseudomonadati</taxon>
        <taxon>Pseudomonadota</taxon>
        <taxon>Alphaproteobacteria</taxon>
        <taxon>Hyphomicrobiales</taxon>
        <taxon>Xanthobacteraceae</taxon>
        <taxon>Ancylobacter</taxon>
    </lineage>
</organism>
<evidence type="ECO:0000256" key="1">
    <source>
        <dbReference type="SAM" id="SignalP"/>
    </source>
</evidence>
<dbReference type="KEGG" id="sno:Snov_3861"/>
<feature type="chain" id="PRO_5003092029" evidence="1">
    <location>
        <begin position="24"/>
        <end position="78"/>
    </location>
</feature>
<dbReference type="HOGENOM" id="CLU_2620328_0_0_5"/>
<evidence type="ECO:0000313" key="2">
    <source>
        <dbReference type="EMBL" id="ADH91131.1"/>
    </source>
</evidence>
<dbReference type="Proteomes" id="UP000006633">
    <property type="component" value="Chromosome"/>
</dbReference>
<protein>
    <submittedName>
        <fullName evidence="2">Uncharacterized protein</fullName>
    </submittedName>
</protein>
<dbReference type="RefSeq" id="WP_013168632.1">
    <property type="nucleotide sequence ID" value="NC_014217.1"/>
</dbReference>
<evidence type="ECO:0000313" key="3">
    <source>
        <dbReference type="Proteomes" id="UP000006633"/>
    </source>
</evidence>
<feature type="signal peptide" evidence="1">
    <location>
        <begin position="1"/>
        <end position="23"/>
    </location>
</feature>
<reference evidence="2 3" key="1">
    <citation type="journal article" date="2012" name="Stand. Genomic Sci.">
        <title>Complete genome sequence of the facultatively chemolithoautotrophic and methylotrophic alpha Proteobacterium Starkeya novella type strain (ATCC 8093(T)).</title>
        <authorList>
            <person name="Kappler U."/>
            <person name="Davenport K."/>
            <person name="Beatson S."/>
            <person name="Lucas S."/>
            <person name="Lapidus A."/>
            <person name="Copeland A."/>
            <person name="Berry K.W."/>
            <person name="Glavina Del Rio T."/>
            <person name="Hammon N."/>
            <person name="Dalin E."/>
            <person name="Tice H."/>
            <person name="Pitluck S."/>
            <person name="Richardson P."/>
            <person name="Bruce D."/>
            <person name="Goodwin L.A."/>
            <person name="Han C."/>
            <person name="Tapia R."/>
            <person name="Detter J.C."/>
            <person name="Chang Y.J."/>
            <person name="Jeffries C.D."/>
            <person name="Land M."/>
            <person name="Hauser L."/>
            <person name="Kyrpides N.C."/>
            <person name="Goker M."/>
            <person name="Ivanova N."/>
            <person name="Klenk H.P."/>
            <person name="Woyke T."/>
        </authorList>
    </citation>
    <scope>NUCLEOTIDE SEQUENCE [LARGE SCALE GENOMIC DNA]</scope>
    <source>
        <strain evidence="3">ATCC 8093 / DSM 506 / JCM 20403 / CCM 1077 / IAM 12100 / NBRC 12443 / NCIMB 10456</strain>
    </source>
</reference>
<sequence>MKTLVLTLAAATAVLALTATADAAGVDKTWNKGWQQSVSQTAPVVAAPIEGRNVAAPATQGVEPYIADQIDANARSSR</sequence>
<dbReference type="AlphaFoldDB" id="D6ZZ12"/>
<accession>D6ZZ12</accession>
<proteinExistence type="predicted"/>
<gene>
    <name evidence="2" type="ordered locus">Snov_3861</name>
</gene>
<keyword evidence="3" id="KW-1185">Reference proteome</keyword>
<keyword evidence="1" id="KW-0732">Signal</keyword>
<dbReference type="EMBL" id="CP002026">
    <property type="protein sequence ID" value="ADH91131.1"/>
    <property type="molecule type" value="Genomic_DNA"/>
</dbReference>